<keyword evidence="2" id="KW-1185">Reference proteome</keyword>
<evidence type="ECO:0000313" key="2">
    <source>
        <dbReference type="Proteomes" id="UP001054945"/>
    </source>
</evidence>
<accession>A0AAV4UAW5</accession>
<protein>
    <submittedName>
        <fullName evidence="1">Uncharacterized protein</fullName>
    </submittedName>
</protein>
<dbReference type="AlphaFoldDB" id="A0AAV4UAW5"/>
<name>A0AAV4UAW5_CAEEX</name>
<proteinExistence type="predicted"/>
<evidence type="ECO:0000313" key="1">
    <source>
        <dbReference type="EMBL" id="GIY54871.1"/>
    </source>
</evidence>
<comment type="caution">
    <text evidence="1">The sequence shown here is derived from an EMBL/GenBank/DDBJ whole genome shotgun (WGS) entry which is preliminary data.</text>
</comment>
<gene>
    <name evidence="1" type="ORF">CEXT_375201</name>
</gene>
<organism evidence="1 2">
    <name type="scientific">Caerostris extrusa</name>
    <name type="common">Bark spider</name>
    <name type="synonym">Caerostris bankana</name>
    <dbReference type="NCBI Taxonomy" id="172846"/>
    <lineage>
        <taxon>Eukaryota</taxon>
        <taxon>Metazoa</taxon>
        <taxon>Ecdysozoa</taxon>
        <taxon>Arthropoda</taxon>
        <taxon>Chelicerata</taxon>
        <taxon>Arachnida</taxon>
        <taxon>Araneae</taxon>
        <taxon>Araneomorphae</taxon>
        <taxon>Entelegynae</taxon>
        <taxon>Araneoidea</taxon>
        <taxon>Araneidae</taxon>
        <taxon>Caerostris</taxon>
    </lineage>
</organism>
<reference evidence="1 2" key="1">
    <citation type="submission" date="2021-06" db="EMBL/GenBank/DDBJ databases">
        <title>Caerostris extrusa draft genome.</title>
        <authorList>
            <person name="Kono N."/>
            <person name="Arakawa K."/>
        </authorList>
    </citation>
    <scope>NUCLEOTIDE SEQUENCE [LARGE SCALE GENOMIC DNA]</scope>
</reference>
<dbReference type="EMBL" id="BPLR01012560">
    <property type="protein sequence ID" value="GIY54871.1"/>
    <property type="molecule type" value="Genomic_DNA"/>
</dbReference>
<dbReference type="Proteomes" id="UP001054945">
    <property type="component" value="Unassembled WGS sequence"/>
</dbReference>
<sequence length="247" mass="28559">MFDLNTSDEKIENFVKGLFSELYQTYIMVNELYVSVSIEDKEDDVVQVFLSVILDFFNDFENGILVNLHKLPVLFFSSETFFSEFVYSICYKLVQGQPFYPLFAISTFMLNIATLSMDIECYRLVSLLPGIFLKVFNDMLKTGFFACGGFENLKAISLYLKYDEEVRNKTIQELKTLIESAISNEIYVLQKKAPGVSHFTVKKVNSLRETLTSSDSNENERCLFCNSCCFVNLRIFFQPSIKYKCNN</sequence>